<dbReference type="SUPFAM" id="SSF53335">
    <property type="entry name" value="S-adenosyl-L-methionine-dependent methyltransferases"/>
    <property type="match status" value="1"/>
</dbReference>
<gene>
    <name evidence="1" type="ORF">GCM10009721_37010</name>
</gene>
<organism evidence="1 2">
    <name type="scientific">Terrabacter tumescens</name>
    <dbReference type="NCBI Taxonomy" id="60443"/>
    <lineage>
        <taxon>Bacteria</taxon>
        <taxon>Bacillati</taxon>
        <taxon>Actinomycetota</taxon>
        <taxon>Actinomycetes</taxon>
        <taxon>Micrococcales</taxon>
        <taxon>Intrasporangiaceae</taxon>
        <taxon>Terrabacter</taxon>
    </lineage>
</organism>
<evidence type="ECO:0000313" key="2">
    <source>
        <dbReference type="Proteomes" id="UP000623461"/>
    </source>
</evidence>
<dbReference type="EMBL" id="BMNZ01000008">
    <property type="protein sequence ID" value="GGN06077.1"/>
    <property type="molecule type" value="Genomic_DNA"/>
</dbReference>
<dbReference type="Pfam" id="PF13578">
    <property type="entry name" value="Methyltransf_24"/>
    <property type="match status" value="1"/>
</dbReference>
<proteinExistence type="predicted"/>
<accession>A0ABQ2ICR3</accession>
<dbReference type="Gene3D" id="3.40.50.150">
    <property type="entry name" value="Vaccinia Virus protein VP39"/>
    <property type="match status" value="1"/>
</dbReference>
<evidence type="ECO:0008006" key="3">
    <source>
        <dbReference type="Google" id="ProtNLM"/>
    </source>
</evidence>
<sequence length="197" mass="21231">MRPAGLVTVCNDIVLNERRRIVELGSGVSTVLLPRLMHQRPPPGGFLMASVEHDPVWARWVRDQLDREGIGANVTIVQAPLIQHARAEPGLVWYDEEAMAQGLREALGGDSIDLLLVDGPPAHATGHGLARYPALPVLADLLAPGATVVLDDTDRPGEQEVLRRWEQEMGLPFDRSPERGGVAVARMAGEGPGTSHG</sequence>
<dbReference type="Proteomes" id="UP000623461">
    <property type="component" value="Unassembled WGS sequence"/>
</dbReference>
<dbReference type="InterPro" id="IPR029063">
    <property type="entry name" value="SAM-dependent_MTases_sf"/>
</dbReference>
<name>A0ABQ2ICR3_9MICO</name>
<evidence type="ECO:0000313" key="1">
    <source>
        <dbReference type="EMBL" id="GGN06077.1"/>
    </source>
</evidence>
<keyword evidence="2" id="KW-1185">Reference proteome</keyword>
<protein>
    <recommendedName>
        <fullName evidence="3">Class I SAM-dependent methyltransferase</fullName>
    </recommendedName>
</protein>
<reference evidence="2" key="1">
    <citation type="journal article" date="2019" name="Int. J. Syst. Evol. Microbiol.">
        <title>The Global Catalogue of Microorganisms (GCM) 10K type strain sequencing project: providing services to taxonomists for standard genome sequencing and annotation.</title>
        <authorList>
            <consortium name="The Broad Institute Genomics Platform"/>
            <consortium name="The Broad Institute Genome Sequencing Center for Infectious Disease"/>
            <person name="Wu L."/>
            <person name="Ma J."/>
        </authorList>
    </citation>
    <scope>NUCLEOTIDE SEQUENCE [LARGE SCALE GENOMIC DNA]</scope>
    <source>
        <strain evidence="2">JCM 1365</strain>
    </source>
</reference>
<comment type="caution">
    <text evidence="1">The sequence shown here is derived from an EMBL/GenBank/DDBJ whole genome shotgun (WGS) entry which is preliminary data.</text>
</comment>